<dbReference type="HAMAP" id="MF_02064">
    <property type="entry name" value="Sigma70_SigI"/>
    <property type="match status" value="1"/>
</dbReference>
<feature type="short sequence motif" description="Polymerase core binding" evidence="6">
    <location>
        <begin position="61"/>
        <end position="74"/>
    </location>
</feature>
<dbReference type="OrthoDB" id="3190733at2"/>
<dbReference type="PANTHER" id="PTHR30385:SF6">
    <property type="entry name" value="RNA POLYMERASE SIGMA FACTOR SIGI"/>
    <property type="match status" value="1"/>
</dbReference>
<keyword evidence="3 6" id="KW-0731">Sigma factor</keyword>
<feature type="DNA-binding region" description="H-T-H motif" evidence="6">
    <location>
        <begin position="207"/>
        <end position="226"/>
    </location>
</feature>
<comment type="function">
    <text evidence="6">Sigma factors are initiation factors that promote the attachment of RNA polymerase to specific initiation sites and are then released.</text>
</comment>
<protein>
    <recommendedName>
        <fullName evidence="6">RNA polymerase sigma factor SigI</fullName>
    </recommendedName>
</protein>
<dbReference type="InterPro" id="IPR013325">
    <property type="entry name" value="RNA_pol_sigma_r2"/>
</dbReference>
<dbReference type="InterPro" id="IPR014244">
    <property type="entry name" value="RNA_pol_sigma-I"/>
</dbReference>
<evidence type="ECO:0000256" key="6">
    <source>
        <dbReference type="HAMAP-Rule" id="MF_02064"/>
    </source>
</evidence>
<dbReference type="AlphaFoldDB" id="A0A074LR07"/>
<dbReference type="EMBL" id="JMIR01000025">
    <property type="protein sequence ID" value="KEO82253.1"/>
    <property type="molecule type" value="Genomic_DNA"/>
</dbReference>
<comment type="subcellular location">
    <subcellularLocation>
        <location evidence="6">Cytoplasm</location>
    </subcellularLocation>
</comment>
<comment type="similarity">
    <text evidence="6">Belongs to the sigma-70 factor family. SigI subfamily.</text>
</comment>
<proteinExistence type="inferred from homology"/>
<dbReference type="Pfam" id="PF07638">
    <property type="entry name" value="Sigma70_ECF"/>
    <property type="match status" value="1"/>
</dbReference>
<name>A0A074LR07_9BACL</name>
<keyword evidence="5 6" id="KW-0804">Transcription</keyword>
<comment type="subunit">
    <text evidence="6">Interacts with RsgI.</text>
</comment>
<comment type="activity regulation">
    <text evidence="6">Negatively regulated by the anti-sigma-I factor RsgI.</text>
</comment>
<evidence type="ECO:0000256" key="2">
    <source>
        <dbReference type="ARBA" id="ARBA00023015"/>
    </source>
</evidence>
<evidence type="ECO:0000313" key="8">
    <source>
        <dbReference type="EMBL" id="KEO82253.1"/>
    </source>
</evidence>
<evidence type="ECO:0000256" key="3">
    <source>
        <dbReference type="ARBA" id="ARBA00023082"/>
    </source>
</evidence>
<comment type="caution">
    <text evidence="8">The sequence shown here is derived from an EMBL/GenBank/DDBJ whole genome shotgun (WGS) entry which is preliminary data.</text>
</comment>
<keyword evidence="1 6" id="KW-0963">Cytoplasm</keyword>
<dbReference type="PANTHER" id="PTHR30385">
    <property type="entry name" value="SIGMA FACTOR F FLAGELLAR"/>
    <property type="match status" value="1"/>
</dbReference>
<evidence type="ECO:0000313" key="9">
    <source>
        <dbReference type="Proteomes" id="UP000027931"/>
    </source>
</evidence>
<dbReference type="eggNOG" id="COG1191">
    <property type="taxonomic scope" value="Bacteria"/>
</dbReference>
<keyword evidence="4 6" id="KW-0238">DNA-binding</keyword>
<evidence type="ECO:0000256" key="1">
    <source>
        <dbReference type="ARBA" id="ARBA00022490"/>
    </source>
</evidence>
<reference evidence="8 9" key="1">
    <citation type="journal article" date="2013" name="Int. J. Syst. Evol. Microbiol.">
        <title>Tumebacillus flagellatus sp. nov., an alpha-amylase/pullulanase-producing bacterium isolated from cassava wastewater.</title>
        <authorList>
            <person name="Wang Q."/>
            <person name="Xie N."/>
            <person name="Qin Y."/>
            <person name="Shen N."/>
            <person name="Zhu J."/>
            <person name="Mi H."/>
            <person name="Huang R."/>
        </authorList>
    </citation>
    <scope>NUCLEOTIDE SEQUENCE [LARGE SCALE GENOMIC DNA]</scope>
    <source>
        <strain evidence="8 9">GST4</strain>
    </source>
</reference>
<dbReference type="GO" id="GO:0016987">
    <property type="term" value="F:sigma factor activity"/>
    <property type="evidence" value="ECO:0007669"/>
    <property type="project" value="UniProtKB-UniRule"/>
</dbReference>
<dbReference type="Gene3D" id="1.10.1740.10">
    <property type="match status" value="1"/>
</dbReference>
<organism evidence="8 9">
    <name type="scientific">Tumebacillus flagellatus</name>
    <dbReference type="NCBI Taxonomy" id="1157490"/>
    <lineage>
        <taxon>Bacteria</taxon>
        <taxon>Bacillati</taxon>
        <taxon>Bacillota</taxon>
        <taxon>Bacilli</taxon>
        <taxon>Bacillales</taxon>
        <taxon>Alicyclobacillaceae</taxon>
        <taxon>Tumebacillus</taxon>
    </lineage>
</organism>
<keyword evidence="9" id="KW-1185">Reference proteome</keyword>
<dbReference type="STRING" id="1157490.EL26_16515"/>
<evidence type="ECO:0000256" key="5">
    <source>
        <dbReference type="ARBA" id="ARBA00023163"/>
    </source>
</evidence>
<dbReference type="NCBIfam" id="TIGR02895">
    <property type="entry name" value="spore_sigI"/>
    <property type="match status" value="1"/>
</dbReference>
<keyword evidence="2 6" id="KW-0805">Transcription regulation</keyword>
<dbReference type="RefSeq" id="WP_038090925.1">
    <property type="nucleotide sequence ID" value="NZ_JMIR01000025.1"/>
</dbReference>
<dbReference type="SUPFAM" id="SSF88946">
    <property type="entry name" value="Sigma2 domain of RNA polymerase sigma factors"/>
    <property type="match status" value="1"/>
</dbReference>
<accession>A0A074LR07</accession>
<keyword evidence="6" id="KW-0346">Stress response</keyword>
<dbReference type="GO" id="GO:0005737">
    <property type="term" value="C:cytoplasm"/>
    <property type="evidence" value="ECO:0007669"/>
    <property type="project" value="UniProtKB-SubCell"/>
</dbReference>
<dbReference type="InterPro" id="IPR053812">
    <property type="entry name" value="HTH_Sigma70_ECF-like"/>
</dbReference>
<dbReference type="Proteomes" id="UP000027931">
    <property type="component" value="Unassembled WGS sequence"/>
</dbReference>
<sequence length="247" mass="28812">MGILPFRRKKADETTDLHQLLTRTRSGDEEARNQILRDYIPFVAKSASQATGRYIRRGQDDEFSVALTAFNEAIERYDLDRGTSFLAFADTVIKRRLIDYFRSKQANRRDLPFSDFEVEDEEDNVINYVEVQKSVELHHKQVESDARREEIMRFTMMLSDFEISMEELVDISPKHQDARENAIDVAKALVSQPELRDYLITKKSLPLKALMNHVAVSRKTIERQRKYIIAVSLILIGDFDMLQDYIT</sequence>
<evidence type="ECO:0000259" key="7">
    <source>
        <dbReference type="Pfam" id="PF07638"/>
    </source>
</evidence>
<gene>
    <name evidence="6" type="primary">sigI</name>
    <name evidence="8" type="ORF">EL26_16515</name>
</gene>
<feature type="domain" description="RNA polymerase sigma-70 ECF-like HTH" evidence="7">
    <location>
        <begin position="15"/>
        <end position="137"/>
    </location>
</feature>
<dbReference type="PIRSF" id="PIRSF038953">
    <property type="entry name" value="SigI"/>
    <property type="match status" value="1"/>
</dbReference>
<dbReference type="NCBIfam" id="NF006174">
    <property type="entry name" value="PRK08311.2-2"/>
    <property type="match status" value="1"/>
</dbReference>
<dbReference type="GO" id="GO:0006352">
    <property type="term" value="P:DNA-templated transcription initiation"/>
    <property type="evidence" value="ECO:0007669"/>
    <property type="project" value="UniProtKB-UniRule"/>
</dbReference>
<evidence type="ECO:0000256" key="4">
    <source>
        <dbReference type="ARBA" id="ARBA00023125"/>
    </source>
</evidence>
<dbReference type="GO" id="GO:0003677">
    <property type="term" value="F:DNA binding"/>
    <property type="evidence" value="ECO:0007669"/>
    <property type="project" value="UniProtKB-UniRule"/>
</dbReference>